<dbReference type="SUPFAM" id="SSF53098">
    <property type="entry name" value="Ribonuclease H-like"/>
    <property type="match status" value="1"/>
</dbReference>
<dbReference type="GO" id="GO:0004519">
    <property type="term" value="F:endonuclease activity"/>
    <property type="evidence" value="ECO:0007669"/>
    <property type="project" value="UniProtKB-KW"/>
</dbReference>
<dbReference type="PANTHER" id="PTHR37984">
    <property type="entry name" value="PROTEIN CBG26694"/>
    <property type="match status" value="1"/>
</dbReference>
<dbReference type="Gene3D" id="1.10.340.70">
    <property type="match status" value="1"/>
</dbReference>
<feature type="region of interest" description="Disordered" evidence="10">
    <location>
        <begin position="201"/>
        <end position="246"/>
    </location>
</feature>
<evidence type="ECO:0000256" key="1">
    <source>
        <dbReference type="ARBA" id="ARBA00022679"/>
    </source>
</evidence>
<dbReference type="InterPro" id="IPR021109">
    <property type="entry name" value="Peptidase_aspartic_dom_sf"/>
</dbReference>
<evidence type="ECO:0000313" key="14">
    <source>
        <dbReference type="Proteomes" id="UP000887568"/>
    </source>
</evidence>
<dbReference type="Gene3D" id="3.30.70.270">
    <property type="match status" value="2"/>
</dbReference>
<dbReference type="Gene3D" id="3.10.10.10">
    <property type="entry name" value="HIV Type 1 Reverse Transcriptase, subunit A, domain 1"/>
    <property type="match status" value="1"/>
</dbReference>
<keyword evidence="1" id="KW-0808">Transferase</keyword>
<evidence type="ECO:0000256" key="9">
    <source>
        <dbReference type="ARBA" id="ARBA00022918"/>
    </source>
</evidence>
<evidence type="ECO:0008006" key="15">
    <source>
        <dbReference type="Google" id="ProtNLM"/>
    </source>
</evidence>
<evidence type="ECO:0000256" key="2">
    <source>
        <dbReference type="ARBA" id="ARBA00022695"/>
    </source>
</evidence>
<dbReference type="CDD" id="cd01647">
    <property type="entry name" value="RT_LTR"/>
    <property type="match status" value="1"/>
</dbReference>
<keyword evidence="8" id="KW-0229">DNA integration</keyword>
<dbReference type="FunFam" id="3.30.420.10:FF:000063">
    <property type="entry name" value="Retrovirus-related Pol polyprotein from transposon 297-like Protein"/>
    <property type="match status" value="1"/>
</dbReference>
<evidence type="ECO:0000256" key="5">
    <source>
        <dbReference type="ARBA" id="ARBA00022801"/>
    </source>
</evidence>
<accession>A0A914AAT8</accession>
<evidence type="ECO:0000256" key="3">
    <source>
        <dbReference type="ARBA" id="ARBA00022722"/>
    </source>
</evidence>
<dbReference type="Gene3D" id="3.30.420.10">
    <property type="entry name" value="Ribonuclease H-like superfamily/Ribonuclease H"/>
    <property type="match status" value="1"/>
</dbReference>
<dbReference type="OrthoDB" id="6147533at2759"/>
<dbReference type="Pfam" id="PF00665">
    <property type="entry name" value="rve"/>
    <property type="match status" value="1"/>
</dbReference>
<keyword evidence="9" id="KW-0695">RNA-directed DNA polymerase</keyword>
<dbReference type="Pfam" id="PF17919">
    <property type="entry name" value="RT_RNaseH_2"/>
    <property type="match status" value="1"/>
</dbReference>
<dbReference type="InterPro" id="IPR012337">
    <property type="entry name" value="RNaseH-like_sf"/>
</dbReference>
<keyword evidence="2" id="KW-0548">Nucleotidyltransferase</keyword>
<dbReference type="PROSITE" id="PS50878">
    <property type="entry name" value="RT_POL"/>
    <property type="match status" value="1"/>
</dbReference>
<evidence type="ECO:0000313" key="13">
    <source>
        <dbReference type="EnsemblMetazoa" id="XP_038060489.1"/>
    </source>
</evidence>
<dbReference type="RefSeq" id="XP_038060489.1">
    <property type="nucleotide sequence ID" value="XM_038204561.1"/>
</dbReference>
<dbReference type="InterPro" id="IPR050951">
    <property type="entry name" value="Retrovirus_Pol_polyprotein"/>
</dbReference>
<sequence length="1306" mass="147348">MAQTPQQGAHSRAPLIGRLDKYDEVEDIRNYVERLNLYFQANDIAQEKKTAVLLSAVGPTVYKTAKSLAEPTPVTEKTYTELCELLIAHYGPKRLVVSERFRFYKRDQQPSETIAQYAMTLQNLASTCKFGQFLDDALRDRLVCGLTSNNIQKHLLTKDGLTFKAAVDLAKTLETAVKDLREFKNSPNADTVSVHALHRNAKQPYKQPYKPSFKQPPPQTRAKPQQGGKRCSRCGRDPSHQSCPASGQKCNYCQKLGHFSVVCRAKPKKLHTVQHDPTDSDDGDTETNDFFVGTVHHTSHDILNGDVWRQPIKVQGQMVQFLLDTGSEVNILPANVYKSLKLSDKTLQPTTLRLHGYFGGKAKPLGQKKLSCEMKNRQYSLVFQILASGQPVIGKTACEALGLIQRVYTMVNRDNVFEGTGCLEGPPVNIKLTDSATPYCVTAPRRIPLPLLPQLKQELEKMETQGIVKRITEPTEWCAPIVIVPKKNNQIRLCVDLRQLNKAVQRERFTIPSLEEVLGKIVGAQVFSLLDAKHGFWQIPLASDSQKLTTFITPFGRFCFTRLPFGITSAPELYQRIMCDLLVNLDGVVVYMDDILITGRTQAEHDQRVHRVVQILQKAGLRLNKEKSKFSQETVTFLGLQLDKDGIHADPSKITAIVQMPPPTSKDEVKRLMGMVNWLSRFIPNAASVAAPITDLLKDNVDWMWGAQQKIAFRHLKTLLTRSPTLAFYDPAKPTMVSADASSYGLGGCLLQQHEDETWKPVAYCSRTLIPAERKYAQIEKELLASVWACERFYVYIRGLHVTLQTDHKPLVSLINSKDLCDAPLRCQRLLMRLMKFHCTAVYSPGKTLVVADTLSRAPVHTDQTSDDSDDLAAEIAAHVSMVTSQWPASDAKLAEITDETVQDNVLSLVSSYVKDGWPKYIKDVDPDVKRYWEEQDKISQINGILTYGDRIIIPQKMQQEMLEKLHEGHHGVTKSRLRANQAIWWPGIGTDIAQHIQQCEFCREKQPAQKAEPLMSTPLPQRAWQRIACDLAELKGKVYLVIVDYYSRWIEIHHLVKTTALAVINFMKTTFARYGIPEVVVSDNGPQFLGEFQQFAREFGFNHITTSPHYPQANGQAEKAVHVAKSILRQPDPIRALMTYRATPLPSLGVSPASLMMGRELRTTLPMLPKNLLQKPINQTKLKQADAASKSKGEVYFNQKHGAKALDQLETGARVKIRTKGKLGPIGEVLCKADTPRSYIVRVNGAEYRRNRRHIVRMPQPPPEPDFEIQLEDPVQQNLDAQQQGVRLSQRMRKPPAWQQDYVMY</sequence>
<protein>
    <recommendedName>
        <fullName evidence="15">Endonuclease</fullName>
    </recommendedName>
</protein>
<dbReference type="GO" id="GO:0003723">
    <property type="term" value="F:RNA binding"/>
    <property type="evidence" value="ECO:0007669"/>
    <property type="project" value="UniProtKB-KW"/>
</dbReference>
<dbReference type="GO" id="GO:0006508">
    <property type="term" value="P:proteolysis"/>
    <property type="evidence" value="ECO:0007669"/>
    <property type="project" value="InterPro"/>
</dbReference>
<dbReference type="Pfam" id="PF17921">
    <property type="entry name" value="Integrase_H2C2"/>
    <property type="match status" value="1"/>
</dbReference>
<evidence type="ECO:0000259" key="12">
    <source>
        <dbReference type="PROSITE" id="PS50994"/>
    </source>
</evidence>
<keyword evidence="5" id="KW-0378">Hydrolase</keyword>
<proteinExistence type="predicted"/>
<dbReference type="GO" id="GO:0003964">
    <property type="term" value="F:RNA-directed DNA polymerase activity"/>
    <property type="evidence" value="ECO:0007669"/>
    <property type="project" value="UniProtKB-KW"/>
</dbReference>
<dbReference type="Gene3D" id="2.40.70.10">
    <property type="entry name" value="Acid Proteases"/>
    <property type="match status" value="1"/>
</dbReference>
<dbReference type="CDD" id="cd05481">
    <property type="entry name" value="retropepsin_like_LTR_1"/>
    <property type="match status" value="1"/>
</dbReference>
<dbReference type="FunFam" id="3.30.70.270:FF:000026">
    <property type="entry name" value="Transposon Ty3-G Gag-Pol polyprotein"/>
    <property type="match status" value="1"/>
</dbReference>
<dbReference type="GO" id="GO:0015074">
    <property type="term" value="P:DNA integration"/>
    <property type="evidence" value="ECO:0007669"/>
    <property type="project" value="UniProtKB-KW"/>
</dbReference>
<organism evidence="13 14">
    <name type="scientific">Patiria miniata</name>
    <name type="common">Bat star</name>
    <name type="synonym">Asterina miniata</name>
    <dbReference type="NCBI Taxonomy" id="46514"/>
    <lineage>
        <taxon>Eukaryota</taxon>
        <taxon>Metazoa</taxon>
        <taxon>Echinodermata</taxon>
        <taxon>Eleutherozoa</taxon>
        <taxon>Asterozoa</taxon>
        <taxon>Asteroidea</taxon>
        <taxon>Valvatacea</taxon>
        <taxon>Valvatida</taxon>
        <taxon>Asterinidae</taxon>
        <taxon>Patiria</taxon>
    </lineage>
</organism>
<reference evidence="13" key="1">
    <citation type="submission" date="2022-11" db="UniProtKB">
        <authorList>
            <consortium name="EnsemblMetazoa"/>
        </authorList>
    </citation>
    <scope>IDENTIFICATION</scope>
</reference>
<dbReference type="PANTHER" id="PTHR37984:SF9">
    <property type="entry name" value="INTEGRASE CATALYTIC DOMAIN-CONTAINING PROTEIN"/>
    <property type="match status" value="1"/>
</dbReference>
<dbReference type="EnsemblMetazoa" id="XM_038204561.1">
    <property type="protein sequence ID" value="XP_038060489.1"/>
    <property type="gene ID" value="LOC119731388"/>
</dbReference>
<dbReference type="InterPro" id="IPR043502">
    <property type="entry name" value="DNA/RNA_pol_sf"/>
</dbReference>
<keyword evidence="7" id="KW-0694">RNA-binding</keyword>
<evidence type="ECO:0000256" key="7">
    <source>
        <dbReference type="ARBA" id="ARBA00022884"/>
    </source>
</evidence>
<name>A0A914AAT8_PATMI</name>
<keyword evidence="3" id="KW-0540">Nuclease</keyword>
<dbReference type="SUPFAM" id="SSF50630">
    <property type="entry name" value="Acid proteases"/>
    <property type="match status" value="1"/>
</dbReference>
<dbReference type="Pfam" id="PF00078">
    <property type="entry name" value="RVT_1"/>
    <property type="match status" value="1"/>
</dbReference>
<dbReference type="InterPro" id="IPR041577">
    <property type="entry name" value="RT_RNaseH_2"/>
</dbReference>
<keyword evidence="6" id="KW-0460">Magnesium</keyword>
<evidence type="ECO:0000256" key="10">
    <source>
        <dbReference type="SAM" id="MobiDB-lite"/>
    </source>
</evidence>
<dbReference type="FunFam" id="1.10.340.70:FF:000003">
    <property type="entry name" value="Protein CBG25708"/>
    <property type="match status" value="1"/>
</dbReference>
<dbReference type="GeneID" id="119731388"/>
<dbReference type="CDD" id="cd09274">
    <property type="entry name" value="RNase_HI_RT_Ty3"/>
    <property type="match status" value="1"/>
</dbReference>
<dbReference type="Proteomes" id="UP000887568">
    <property type="component" value="Unplaced"/>
</dbReference>
<evidence type="ECO:0000256" key="4">
    <source>
        <dbReference type="ARBA" id="ARBA00022759"/>
    </source>
</evidence>
<dbReference type="SUPFAM" id="SSF56672">
    <property type="entry name" value="DNA/RNA polymerases"/>
    <property type="match status" value="1"/>
</dbReference>
<dbReference type="InterPro" id="IPR000477">
    <property type="entry name" value="RT_dom"/>
</dbReference>
<dbReference type="InterPro" id="IPR001584">
    <property type="entry name" value="Integrase_cat-core"/>
</dbReference>
<feature type="domain" description="Integrase catalytic" evidence="12">
    <location>
        <begin position="1015"/>
        <end position="1178"/>
    </location>
</feature>
<evidence type="ECO:0000256" key="8">
    <source>
        <dbReference type="ARBA" id="ARBA00022908"/>
    </source>
</evidence>
<dbReference type="PROSITE" id="PS00141">
    <property type="entry name" value="ASP_PROTEASE"/>
    <property type="match status" value="1"/>
</dbReference>
<dbReference type="InterPro" id="IPR001969">
    <property type="entry name" value="Aspartic_peptidase_AS"/>
</dbReference>
<feature type="domain" description="Reverse transcriptase" evidence="11">
    <location>
        <begin position="465"/>
        <end position="642"/>
    </location>
</feature>
<evidence type="ECO:0000259" key="11">
    <source>
        <dbReference type="PROSITE" id="PS50878"/>
    </source>
</evidence>
<dbReference type="InterPro" id="IPR043128">
    <property type="entry name" value="Rev_trsase/Diguanyl_cyclase"/>
</dbReference>
<keyword evidence="14" id="KW-1185">Reference proteome</keyword>
<evidence type="ECO:0000256" key="6">
    <source>
        <dbReference type="ARBA" id="ARBA00022842"/>
    </source>
</evidence>
<dbReference type="PROSITE" id="PS50994">
    <property type="entry name" value="INTEGRASE"/>
    <property type="match status" value="1"/>
</dbReference>
<keyword evidence="4" id="KW-0255">Endonuclease</keyword>
<dbReference type="GO" id="GO:0004190">
    <property type="term" value="F:aspartic-type endopeptidase activity"/>
    <property type="evidence" value="ECO:0007669"/>
    <property type="project" value="InterPro"/>
</dbReference>
<dbReference type="InterPro" id="IPR036397">
    <property type="entry name" value="RNaseH_sf"/>
</dbReference>
<dbReference type="InterPro" id="IPR041588">
    <property type="entry name" value="Integrase_H2C2"/>
</dbReference>